<gene>
    <name evidence="1" type="ORF">CMMCAS07_06300</name>
</gene>
<dbReference type="RefSeq" id="WP_079535010.1">
    <property type="nucleotide sequence ID" value="NZ_CP033724.1"/>
</dbReference>
<dbReference type="AlphaFoldDB" id="A0A1Y3FHV9"/>
<protein>
    <submittedName>
        <fullName evidence="1">Uncharacterized protein</fullName>
    </submittedName>
</protein>
<proteinExistence type="predicted"/>
<comment type="caution">
    <text evidence="1">The sequence shown here is derived from an EMBL/GenBank/DDBJ whole genome shotgun (WGS) entry which is preliminary data.</text>
</comment>
<sequence>MTNYDELAVRAERGELALIPGTQRRSRAARTEAQAMLMDATGTDSLTAAIAVALGRPRLNE</sequence>
<keyword evidence="2" id="KW-1185">Reference proteome</keyword>
<reference evidence="1 2" key="1">
    <citation type="submission" date="2016-08" db="EMBL/GenBank/DDBJ databases">
        <title>Genome sequence of Clavibacter michiganensis subsp. michiganensis strain CASJ007.</title>
        <authorList>
            <person name="Thapa S.P."/>
            <person name="Coaker G."/>
        </authorList>
    </citation>
    <scope>NUCLEOTIDE SEQUENCE [LARGE SCALE GENOMIC DNA]</scope>
    <source>
        <strain evidence="1">CASJ007</strain>
    </source>
</reference>
<evidence type="ECO:0000313" key="1">
    <source>
        <dbReference type="EMBL" id="OUE04538.1"/>
    </source>
</evidence>
<dbReference type="GeneID" id="92949078"/>
<accession>A0A1Y3FHV9</accession>
<name>A0A1Y3FHV9_CLAMM</name>
<organism evidence="1 2">
    <name type="scientific">Clavibacter michiganensis subsp. michiganensis</name>
    <dbReference type="NCBI Taxonomy" id="33013"/>
    <lineage>
        <taxon>Bacteria</taxon>
        <taxon>Bacillati</taxon>
        <taxon>Actinomycetota</taxon>
        <taxon>Actinomycetes</taxon>
        <taxon>Micrococcales</taxon>
        <taxon>Microbacteriaceae</taxon>
        <taxon>Clavibacter</taxon>
    </lineage>
</organism>
<evidence type="ECO:0000313" key="2">
    <source>
        <dbReference type="Proteomes" id="UP000195062"/>
    </source>
</evidence>
<dbReference type="Proteomes" id="UP000195062">
    <property type="component" value="Unassembled WGS sequence"/>
</dbReference>
<dbReference type="EMBL" id="MDHH01000001">
    <property type="protein sequence ID" value="OUE04538.1"/>
    <property type="molecule type" value="Genomic_DNA"/>
</dbReference>